<evidence type="ECO:0000313" key="3">
    <source>
        <dbReference type="Proteomes" id="UP000194127"/>
    </source>
</evidence>
<feature type="region of interest" description="Disordered" evidence="1">
    <location>
        <begin position="1"/>
        <end position="62"/>
    </location>
</feature>
<dbReference type="RefSeq" id="XP_024339012.1">
    <property type="nucleotide sequence ID" value="XM_024477640.1"/>
</dbReference>
<organism evidence="2 3">
    <name type="scientific">Postia placenta MAD-698-R-SB12</name>
    <dbReference type="NCBI Taxonomy" id="670580"/>
    <lineage>
        <taxon>Eukaryota</taxon>
        <taxon>Fungi</taxon>
        <taxon>Dikarya</taxon>
        <taxon>Basidiomycota</taxon>
        <taxon>Agaricomycotina</taxon>
        <taxon>Agaricomycetes</taxon>
        <taxon>Polyporales</taxon>
        <taxon>Adustoporiaceae</taxon>
        <taxon>Rhodonia</taxon>
    </lineage>
</organism>
<dbReference type="Proteomes" id="UP000194127">
    <property type="component" value="Unassembled WGS sequence"/>
</dbReference>
<reference evidence="2 3" key="1">
    <citation type="submission" date="2017-04" db="EMBL/GenBank/DDBJ databases">
        <title>Genome Sequence of the Model Brown-Rot Fungus Postia placenta SB12.</title>
        <authorList>
            <consortium name="DOE Joint Genome Institute"/>
            <person name="Gaskell J."/>
            <person name="Kersten P."/>
            <person name="Larrondo L.F."/>
            <person name="Canessa P."/>
            <person name="Martinez D."/>
            <person name="Hibbett D."/>
            <person name="Schmoll M."/>
            <person name="Kubicek C.P."/>
            <person name="Martinez A.T."/>
            <person name="Yadav J."/>
            <person name="Master E."/>
            <person name="Magnuson J.K."/>
            <person name="James T."/>
            <person name="Yaver D."/>
            <person name="Berka R."/>
            <person name="Labutti K."/>
            <person name="Lipzen A."/>
            <person name="Aerts A."/>
            <person name="Barry K."/>
            <person name="Henrissat B."/>
            <person name="Blanchette R."/>
            <person name="Grigoriev I."/>
            <person name="Cullen D."/>
        </authorList>
    </citation>
    <scope>NUCLEOTIDE SEQUENCE [LARGE SCALE GENOMIC DNA]</scope>
    <source>
        <strain evidence="2 3">MAD-698-R-SB12</strain>
    </source>
</reference>
<sequence length="62" mass="6770">MAFCHHTYTAPSHARRSPLAFSPVTDTAPSSLASPDARRLDYTQHKSPLHNPQHGPNAPARP</sequence>
<keyword evidence="3" id="KW-1185">Reference proteome</keyword>
<feature type="compositionally biased region" description="Polar residues" evidence="1">
    <location>
        <begin position="24"/>
        <end position="33"/>
    </location>
</feature>
<dbReference type="EMBL" id="KZ110597">
    <property type="protein sequence ID" value="OSX62218.1"/>
    <property type="molecule type" value="Genomic_DNA"/>
</dbReference>
<accession>A0A1X6N0S0</accession>
<gene>
    <name evidence="2" type="ORF">POSPLADRAFT_1039977</name>
</gene>
<dbReference type="AlphaFoldDB" id="A0A1X6N0S0"/>
<dbReference type="GeneID" id="36322590"/>
<protein>
    <submittedName>
        <fullName evidence="2">Uncharacterized protein</fullName>
    </submittedName>
</protein>
<name>A0A1X6N0S0_9APHY</name>
<evidence type="ECO:0000313" key="2">
    <source>
        <dbReference type="EMBL" id="OSX62218.1"/>
    </source>
</evidence>
<evidence type="ECO:0000256" key="1">
    <source>
        <dbReference type="SAM" id="MobiDB-lite"/>
    </source>
</evidence>
<proteinExistence type="predicted"/>